<proteinExistence type="inferred from homology"/>
<dbReference type="SUPFAM" id="SSF56235">
    <property type="entry name" value="N-terminal nucleophile aminohydrolases (Ntn hydrolases)"/>
    <property type="match status" value="1"/>
</dbReference>
<evidence type="ECO:0000256" key="4">
    <source>
        <dbReference type="ARBA" id="ARBA00023145"/>
    </source>
</evidence>
<keyword evidence="4" id="KW-0865">Zymogen</keyword>
<evidence type="ECO:0000256" key="3">
    <source>
        <dbReference type="ARBA" id="ARBA00022801"/>
    </source>
</evidence>
<evidence type="ECO:0008006" key="9">
    <source>
        <dbReference type="Google" id="ProtNLM"/>
    </source>
</evidence>
<organism evidence="7 8">
    <name type="scientific">Gemmatimonas aurantiaca</name>
    <dbReference type="NCBI Taxonomy" id="173480"/>
    <lineage>
        <taxon>Bacteria</taxon>
        <taxon>Pseudomonadati</taxon>
        <taxon>Gemmatimonadota</taxon>
        <taxon>Gemmatimonadia</taxon>
        <taxon>Gemmatimonadales</taxon>
        <taxon>Gemmatimonadaceae</taxon>
        <taxon>Gemmatimonas</taxon>
    </lineage>
</organism>
<dbReference type="PRINTS" id="PR01210">
    <property type="entry name" value="GGTRANSPTASE"/>
</dbReference>
<dbReference type="Gene3D" id="1.10.246.130">
    <property type="match status" value="1"/>
</dbReference>
<dbReference type="PANTHER" id="PTHR43199">
    <property type="entry name" value="GLUTATHIONE HYDROLASE"/>
    <property type="match status" value="1"/>
</dbReference>
<reference evidence="7 8" key="1">
    <citation type="journal article" date="2018" name="Nat. Biotechnol.">
        <title>A standardized bacterial taxonomy based on genome phylogeny substantially revises the tree of life.</title>
        <authorList>
            <person name="Parks D.H."/>
            <person name="Chuvochina M."/>
            <person name="Waite D.W."/>
            <person name="Rinke C."/>
            <person name="Skarshewski A."/>
            <person name="Chaumeil P.A."/>
            <person name="Hugenholtz P."/>
        </authorList>
    </citation>
    <scope>NUCLEOTIDE SEQUENCE [LARGE SCALE GENOMIC DNA]</scope>
    <source>
        <strain evidence="7">UBA8844</strain>
    </source>
</reference>
<keyword evidence="3" id="KW-0378">Hydrolase</keyword>
<dbReference type="InterPro" id="IPR051792">
    <property type="entry name" value="GGT_bact"/>
</dbReference>
<evidence type="ECO:0000256" key="2">
    <source>
        <dbReference type="ARBA" id="ARBA00022679"/>
    </source>
</evidence>
<dbReference type="SUPFAM" id="SSF69304">
    <property type="entry name" value="Tricorn protease N-terminal domain"/>
    <property type="match status" value="1"/>
</dbReference>
<dbReference type="InterPro" id="IPR011042">
    <property type="entry name" value="6-blade_b-propeller_TolB-like"/>
</dbReference>
<comment type="similarity">
    <text evidence="1">Belongs to the gamma-glutamyltransferase family.</text>
</comment>
<keyword evidence="6" id="KW-0732">Signal</keyword>
<name>A0A3D4V829_9BACT</name>
<dbReference type="GO" id="GO:0016740">
    <property type="term" value="F:transferase activity"/>
    <property type="evidence" value="ECO:0007669"/>
    <property type="project" value="UniProtKB-KW"/>
</dbReference>
<protein>
    <recommendedName>
        <fullName evidence="9">Gamma-glutamyltransferase</fullName>
    </recommendedName>
</protein>
<keyword evidence="2" id="KW-0808">Transferase</keyword>
<dbReference type="Pfam" id="PF01019">
    <property type="entry name" value="G_glu_transpept"/>
    <property type="match status" value="1"/>
</dbReference>
<accession>A0A3D4V829</accession>
<dbReference type="OMA" id="RESHPAW"/>
<evidence type="ECO:0000256" key="6">
    <source>
        <dbReference type="SAM" id="SignalP"/>
    </source>
</evidence>
<dbReference type="AlphaFoldDB" id="A0A3D4V829"/>
<feature type="chain" id="PRO_5017643979" description="Gamma-glutamyltransferase" evidence="6">
    <location>
        <begin position="27"/>
        <end position="975"/>
    </location>
</feature>
<sequence>MRSRLSVLYCTSIVSALLVPLTIGHAQSASTAVTERQSPVRRPAVSSLGTLAFEQDGHLYFRFADGTTTRVSAGTAYHRDASFTSGALYFASDSAGHYDIWRLPLDGRDRPSGAATRLTTSSAHDVSPSAGTNGVIVFQRGLGGESRAWVREADGRERRLSTTERTERRPRMSSDGRRVALLALTETGRKAVALSIDGSGESTVSTDATLEDLAWGGTTQIALSTRNGVYVVPVTGSTYLNLASRSHGDIDWSANGTTITIAEQRDVVVSYNGDPDRGVDRSAHERQVLSGGALPGVYQVTAPRVVDSDRATVAASALPDRATTNAAAFDRMWDRSARLYFSGSANETGRSTWHGVRDRWRPLAVAAPSDSALQQVLHAALQQRPALRREATGRAAVSSAHPTATEAGLEMFRQGGNVIDAAVAVSFALGVVEPDASGIGGYGEMVINLKGQANPTLIEFMSRVPEEGGLNNTSLLVNGRYPSDGPVLVNVPGTVAGMYLAWQRYGSRKLTWAQLLAPAIRAARDGYAVSDGLATTLATEREHFTKYEGSRALFFRDGKPLVAGDTVRNPDLAWVLEQIASKGADGFYKGEVAERWVKDLRGKGNAMKTSDLARYFANEREPVCGTYRTFRVCSSSPPVSGGADLVARLNLLEQYRAPKRYTDDAGTLHATLSAWFLTPSSRGKIADPALWPIDIATIVDKDTARVRWQCFDATRALTPQSVRGDTLPCLKASAAKTTSSGAGDATSDATRDASNNAFATSLDTDSPCGDDHAAEMDVCHAAGTTAYTVADADGNVVAVTQTLGTWGGNFYVTPGLGFLSNDKLTSYGTDPTQYGSRLPFARHGSTLAPTIAYKGNRPVFAVGAAGNAWITSAVYQTLLGALDYNLGPQAALELPRFLPGGGAPAGASNPPYNIQLEDGFAPQVVQRLRGLGYDLSFVSARGELREGYGAAIRIDGKSVTAGADPRRAGVAGAVR</sequence>
<dbReference type="Gene3D" id="3.60.20.40">
    <property type="match status" value="1"/>
</dbReference>
<evidence type="ECO:0000313" key="8">
    <source>
        <dbReference type="Proteomes" id="UP000264071"/>
    </source>
</evidence>
<feature type="signal peptide" evidence="6">
    <location>
        <begin position="1"/>
        <end position="26"/>
    </location>
</feature>
<dbReference type="InterPro" id="IPR029055">
    <property type="entry name" value="Ntn_hydrolases_N"/>
</dbReference>
<evidence type="ECO:0000256" key="5">
    <source>
        <dbReference type="SAM" id="MobiDB-lite"/>
    </source>
</evidence>
<dbReference type="Gene3D" id="2.120.10.30">
    <property type="entry name" value="TolB, C-terminal domain"/>
    <property type="match status" value="1"/>
</dbReference>
<dbReference type="InterPro" id="IPR043137">
    <property type="entry name" value="GGT_ssub_C"/>
</dbReference>
<evidence type="ECO:0000256" key="1">
    <source>
        <dbReference type="ARBA" id="ARBA00009381"/>
    </source>
</evidence>
<dbReference type="EMBL" id="DPIY01000006">
    <property type="protein sequence ID" value="HCT56882.1"/>
    <property type="molecule type" value="Genomic_DNA"/>
</dbReference>
<dbReference type="InterPro" id="IPR043138">
    <property type="entry name" value="GGT_lsub"/>
</dbReference>
<dbReference type="GO" id="GO:0016787">
    <property type="term" value="F:hydrolase activity"/>
    <property type="evidence" value="ECO:0007669"/>
    <property type="project" value="UniProtKB-KW"/>
</dbReference>
<feature type="region of interest" description="Disordered" evidence="5">
    <location>
        <begin position="155"/>
        <end position="174"/>
    </location>
</feature>
<dbReference type="Proteomes" id="UP000264071">
    <property type="component" value="Unassembled WGS sequence"/>
</dbReference>
<evidence type="ECO:0000313" key="7">
    <source>
        <dbReference type="EMBL" id="HCT56882.1"/>
    </source>
</evidence>
<dbReference type="PANTHER" id="PTHR43199:SF1">
    <property type="entry name" value="GLUTATHIONE HYDROLASE PROENZYME"/>
    <property type="match status" value="1"/>
</dbReference>
<gene>
    <name evidence="7" type="ORF">DGD08_06670</name>
</gene>
<comment type="caution">
    <text evidence="7">The sequence shown here is derived from an EMBL/GenBank/DDBJ whole genome shotgun (WGS) entry which is preliminary data.</text>
</comment>